<dbReference type="EMBL" id="GFXV01008042">
    <property type="protein sequence ID" value="MBW19847.1"/>
    <property type="molecule type" value="Transcribed_RNA"/>
</dbReference>
<feature type="domain" description="GDPGP1-like N-terminal" evidence="14">
    <location>
        <begin position="23"/>
        <end position="184"/>
    </location>
</feature>
<evidence type="ECO:0000256" key="10">
    <source>
        <dbReference type="ARBA" id="ARBA00022695"/>
    </source>
</evidence>
<evidence type="ECO:0000256" key="7">
    <source>
        <dbReference type="ARBA" id="ARBA00022490"/>
    </source>
</evidence>
<accession>A0A2H8TZZ3</accession>
<evidence type="ECO:0000256" key="11">
    <source>
        <dbReference type="ARBA" id="ARBA00022741"/>
    </source>
</evidence>
<evidence type="ECO:0000259" key="14">
    <source>
        <dbReference type="Pfam" id="PF26217"/>
    </source>
</evidence>
<keyword evidence="11" id="KW-0547">Nucleotide-binding</keyword>
<dbReference type="InterPro" id="IPR058865">
    <property type="entry name" value="GDPGP1_C"/>
</dbReference>
<evidence type="ECO:0000256" key="5">
    <source>
        <dbReference type="ARBA" id="ARBA00012507"/>
    </source>
</evidence>
<feature type="domain" description="GDPGP1-like C-terminal" evidence="13">
    <location>
        <begin position="205"/>
        <end position="323"/>
    </location>
</feature>
<organism evidence="15">
    <name type="scientific">Melanaphis sacchari</name>
    <dbReference type="NCBI Taxonomy" id="742174"/>
    <lineage>
        <taxon>Eukaryota</taxon>
        <taxon>Metazoa</taxon>
        <taxon>Ecdysozoa</taxon>
        <taxon>Arthropoda</taxon>
        <taxon>Hexapoda</taxon>
        <taxon>Insecta</taxon>
        <taxon>Pterygota</taxon>
        <taxon>Neoptera</taxon>
        <taxon>Paraneoptera</taxon>
        <taxon>Hemiptera</taxon>
        <taxon>Sternorrhyncha</taxon>
        <taxon>Aphidomorpha</taxon>
        <taxon>Aphidoidea</taxon>
        <taxon>Aphididae</taxon>
        <taxon>Aphidini</taxon>
        <taxon>Melanaphis</taxon>
    </lineage>
</organism>
<keyword evidence="12" id="KW-0378">Hydrolase</keyword>
<dbReference type="GO" id="GO:0005737">
    <property type="term" value="C:cytoplasm"/>
    <property type="evidence" value="ECO:0007669"/>
    <property type="project" value="UniProtKB-SubCell"/>
</dbReference>
<protein>
    <recommendedName>
        <fullName evidence="6">GDP-D-glucose phosphorylase 1</fullName>
        <ecNumber evidence="5">2.7.7.78</ecNumber>
    </recommendedName>
</protein>
<comment type="function">
    <text evidence="2">Specific and highly efficient GDP-D-glucose phosphorylase regulating the levels of GDP-D-glucose in cells.</text>
</comment>
<sequence length="342" mass="39625">MFYYDDKDLVFTTSWQSLSVNSKFDESLKKLWNEKEDEGLFRYKYKEENVIVLPGKYGFLAVLNIDRGTKRRKPNIFTSVLEPFNDNLFNFTKVNEGEYLFKFNNTSSNSSNTDDILAINTSPLGYFHSLILPKINSKLPQIIDEYSLNIAIQLLLLSASPAIRVGFNSLCAFASVNHLHLHLYYLQYKMYLEYCDIEYFSGPCYKIIDYPSKGFVFVLKSGDSLSSFVKTVFIMINYLQQKNIPHNIFLTRALTKDLNTGDFNDLRNCVRVFIWARISSGDKRMDKFNPATCELFGHLVFKDKTEFSEVTENSVTKILKDITESSFLLIENDIKNLYLNIS</sequence>
<keyword evidence="8" id="KW-0344">Guanine-nucleotide releasing factor</keyword>
<evidence type="ECO:0000313" key="15">
    <source>
        <dbReference type="EMBL" id="MBW19847.1"/>
    </source>
</evidence>
<dbReference type="GO" id="GO:0016787">
    <property type="term" value="F:hydrolase activity"/>
    <property type="evidence" value="ECO:0007669"/>
    <property type="project" value="UniProtKB-KW"/>
</dbReference>
<keyword evidence="7" id="KW-0963">Cytoplasm</keyword>
<comment type="similarity">
    <text evidence="4">Belongs to the GDPGP1 family.</text>
</comment>
<name>A0A2H8TZZ3_9HEMI</name>
<dbReference type="GO" id="GO:0000166">
    <property type="term" value="F:nucleotide binding"/>
    <property type="evidence" value="ECO:0007669"/>
    <property type="project" value="UniProtKB-KW"/>
</dbReference>
<evidence type="ECO:0000256" key="3">
    <source>
        <dbReference type="ARBA" id="ARBA00004496"/>
    </source>
</evidence>
<dbReference type="GO" id="GO:0006006">
    <property type="term" value="P:glucose metabolic process"/>
    <property type="evidence" value="ECO:0007669"/>
    <property type="project" value="TreeGrafter"/>
</dbReference>
<dbReference type="InterPro" id="IPR058866">
    <property type="entry name" value="GDPGP1_N"/>
</dbReference>
<evidence type="ECO:0000256" key="4">
    <source>
        <dbReference type="ARBA" id="ARBA00006451"/>
    </source>
</evidence>
<dbReference type="PANTHER" id="PTHR20884">
    <property type="entry name" value="GDP-D-GLUCOSE PHOSPHORYLASE 1"/>
    <property type="match status" value="1"/>
</dbReference>
<reference evidence="15" key="1">
    <citation type="submission" date="2017-10" db="EMBL/GenBank/DDBJ databases">
        <title>Transcriptome Assembly of Sugarcane Aphid Adults.</title>
        <authorList>
            <person name="Scully E.D."/>
            <person name="Palmer N.A."/>
            <person name="Geib S.M."/>
            <person name="Sarath G."/>
            <person name="Sattler S.E."/>
        </authorList>
    </citation>
    <scope>NUCLEOTIDE SEQUENCE</scope>
    <source>
        <tissue evidence="15">Whole body</tissue>
    </source>
</reference>
<comment type="catalytic activity">
    <reaction evidence="1">
        <text>GDP-alpha-D-glucose + phosphate = alpha-D-glucose 1-phosphate + GDP + H(+)</text>
        <dbReference type="Rhea" id="RHEA:30387"/>
        <dbReference type="ChEBI" id="CHEBI:15378"/>
        <dbReference type="ChEBI" id="CHEBI:43474"/>
        <dbReference type="ChEBI" id="CHEBI:58189"/>
        <dbReference type="ChEBI" id="CHEBI:58601"/>
        <dbReference type="ChEBI" id="CHEBI:62230"/>
        <dbReference type="EC" id="2.7.7.78"/>
    </reaction>
</comment>
<dbReference type="EC" id="2.7.7.78" evidence="5"/>
<dbReference type="OrthoDB" id="417175at2759"/>
<evidence type="ECO:0000256" key="6">
    <source>
        <dbReference type="ARBA" id="ARBA00018857"/>
    </source>
</evidence>
<dbReference type="GeneID" id="112596380"/>
<evidence type="ECO:0000256" key="9">
    <source>
        <dbReference type="ARBA" id="ARBA00022679"/>
    </source>
</evidence>
<evidence type="ECO:0000256" key="12">
    <source>
        <dbReference type="ARBA" id="ARBA00022801"/>
    </source>
</evidence>
<dbReference type="Pfam" id="PF26216">
    <property type="entry name" value="GDPGP1_C"/>
    <property type="match status" value="1"/>
</dbReference>
<dbReference type="GO" id="GO:0080048">
    <property type="term" value="F:GDP-D-glucose phosphorylase activity"/>
    <property type="evidence" value="ECO:0007669"/>
    <property type="project" value="UniProtKB-EC"/>
</dbReference>
<evidence type="ECO:0000256" key="8">
    <source>
        <dbReference type="ARBA" id="ARBA00022658"/>
    </source>
</evidence>
<keyword evidence="9" id="KW-0808">Transferase</keyword>
<dbReference type="GO" id="GO:0005085">
    <property type="term" value="F:guanyl-nucleotide exchange factor activity"/>
    <property type="evidence" value="ECO:0007669"/>
    <property type="project" value="UniProtKB-KW"/>
</dbReference>
<comment type="subcellular location">
    <subcellularLocation>
        <location evidence="3">Cytoplasm</location>
    </subcellularLocation>
</comment>
<dbReference type="InterPro" id="IPR026506">
    <property type="entry name" value="GDPGP"/>
</dbReference>
<dbReference type="RefSeq" id="XP_025197820.1">
    <property type="nucleotide sequence ID" value="XM_025342035.1"/>
</dbReference>
<proteinExistence type="inferred from homology"/>
<dbReference type="AlphaFoldDB" id="A0A2H8TZZ3"/>
<dbReference type="Pfam" id="PF26217">
    <property type="entry name" value="GDPGP1_N"/>
    <property type="match status" value="1"/>
</dbReference>
<keyword evidence="10" id="KW-0548">Nucleotidyltransferase</keyword>
<evidence type="ECO:0000256" key="2">
    <source>
        <dbReference type="ARBA" id="ARBA00003049"/>
    </source>
</evidence>
<dbReference type="PANTHER" id="PTHR20884:SF8">
    <property type="entry name" value="GDP-D-GLUCOSE PHOSPHORYLASE 1"/>
    <property type="match status" value="1"/>
</dbReference>
<evidence type="ECO:0000256" key="1">
    <source>
        <dbReference type="ARBA" id="ARBA00000063"/>
    </source>
</evidence>
<evidence type="ECO:0000259" key="13">
    <source>
        <dbReference type="Pfam" id="PF26216"/>
    </source>
</evidence>